<evidence type="ECO:0000313" key="2">
    <source>
        <dbReference type="EMBL" id="WEW56150.1"/>
    </source>
</evidence>
<proteinExistence type="predicted"/>
<evidence type="ECO:0000259" key="1">
    <source>
        <dbReference type="Pfam" id="PF24968"/>
    </source>
</evidence>
<accession>A0AAF0DEA5</accession>
<name>A0AAF0DEA5_9EURO</name>
<keyword evidence="3" id="KW-1185">Reference proteome</keyword>
<feature type="domain" description="DUF7770" evidence="1">
    <location>
        <begin position="17"/>
        <end position="164"/>
    </location>
</feature>
<dbReference type="InterPro" id="IPR056672">
    <property type="entry name" value="DUF7770"/>
</dbReference>
<dbReference type="Proteomes" id="UP001219355">
    <property type="component" value="Chromosome 1"/>
</dbReference>
<dbReference type="Pfam" id="PF24968">
    <property type="entry name" value="DUF7770"/>
    <property type="match status" value="1"/>
</dbReference>
<reference evidence="2" key="1">
    <citation type="submission" date="2023-03" db="EMBL/GenBank/DDBJ databases">
        <title>Emydomyces testavorans Genome Sequence.</title>
        <authorList>
            <person name="Hoyer L."/>
        </authorList>
    </citation>
    <scope>NUCLEOTIDE SEQUENCE</scope>
    <source>
        <strain evidence="2">16-2883</strain>
    </source>
</reference>
<dbReference type="AlphaFoldDB" id="A0AAF0DEA5"/>
<protein>
    <recommendedName>
        <fullName evidence="1">DUF7770 domain-containing protein</fullName>
    </recommendedName>
</protein>
<gene>
    <name evidence="2" type="ORF">PRK78_001585</name>
</gene>
<evidence type="ECO:0000313" key="3">
    <source>
        <dbReference type="Proteomes" id="UP001219355"/>
    </source>
</evidence>
<sequence length="167" mass="18561">MSKPVSDDDVAEAVRVIRVTIHTTGFPFESSTRSDNHASIFLVMDNSVDSGKSVRVTMMRNYSECKCEYAYSLSSVKDVDLKPTANVTVGKFLDLIREKKLDKYELHPDGVGCRFWVKSALQAFQTAGLVDPSADLSEVYEALEYNHSRGQPPQFSPMVAGKFLSDP</sequence>
<dbReference type="EMBL" id="CP120627">
    <property type="protein sequence ID" value="WEW56150.1"/>
    <property type="molecule type" value="Genomic_DNA"/>
</dbReference>
<organism evidence="2 3">
    <name type="scientific">Emydomyces testavorans</name>
    <dbReference type="NCBI Taxonomy" id="2070801"/>
    <lineage>
        <taxon>Eukaryota</taxon>
        <taxon>Fungi</taxon>
        <taxon>Dikarya</taxon>
        <taxon>Ascomycota</taxon>
        <taxon>Pezizomycotina</taxon>
        <taxon>Eurotiomycetes</taxon>
        <taxon>Eurotiomycetidae</taxon>
        <taxon>Onygenales</taxon>
        <taxon>Nannizziopsiaceae</taxon>
        <taxon>Emydomyces</taxon>
    </lineage>
</organism>